<dbReference type="Proteomes" id="UP000002533">
    <property type="component" value="Chromosome"/>
</dbReference>
<dbReference type="AlphaFoldDB" id="Q3M9Z7"/>
<evidence type="ECO:0000313" key="2">
    <source>
        <dbReference type="Proteomes" id="UP000002533"/>
    </source>
</evidence>
<protein>
    <submittedName>
        <fullName evidence="1">Uncharacterized protein</fullName>
    </submittedName>
</protein>
<dbReference type="KEGG" id="ava:Ava_2574"/>
<organism evidence="1 2">
    <name type="scientific">Trichormus variabilis (strain ATCC 29413 / PCC 7937)</name>
    <name type="common">Anabaena variabilis</name>
    <dbReference type="NCBI Taxonomy" id="240292"/>
    <lineage>
        <taxon>Bacteria</taxon>
        <taxon>Bacillati</taxon>
        <taxon>Cyanobacteriota</taxon>
        <taxon>Cyanophyceae</taxon>
        <taxon>Nostocales</taxon>
        <taxon>Nostocaceae</taxon>
        <taxon>Trichormus</taxon>
    </lineage>
</organism>
<proteinExistence type="predicted"/>
<evidence type="ECO:0000313" key="1">
    <source>
        <dbReference type="EMBL" id="ABA22189.1"/>
    </source>
</evidence>
<dbReference type="HOGENOM" id="CLU_2505548_0_0_3"/>
<dbReference type="EMBL" id="CP000117">
    <property type="protein sequence ID" value="ABA22189.1"/>
    <property type="molecule type" value="Genomic_DNA"/>
</dbReference>
<accession>Q3M9Z7</accession>
<sequence>MALSVMWTEEGLSVRVNVGYLLEKTTASASQKFTPPGGLSALVLERESLCLSTKQALDSSWSIIVSQHLSYSRLRFSSFVSQAAK</sequence>
<gene>
    <name evidence="1" type="ordered locus">Ava_2574</name>
</gene>
<name>Q3M9Z7_TRIV2</name>
<reference evidence="2" key="1">
    <citation type="journal article" date="2014" name="Stand. Genomic Sci.">
        <title>Complete genome sequence of Anabaena variabilis ATCC 29413.</title>
        <authorList>
            <person name="Thiel T."/>
            <person name="Pratte B.S."/>
            <person name="Zhong J."/>
            <person name="Goodwin L."/>
            <person name="Copeland A."/>
            <person name="Lucas S."/>
            <person name="Han C."/>
            <person name="Pitluck S."/>
            <person name="Land M.L."/>
            <person name="Kyrpides N.C."/>
            <person name="Woyke T."/>
        </authorList>
    </citation>
    <scope>NUCLEOTIDE SEQUENCE [LARGE SCALE GENOMIC DNA]</scope>
    <source>
        <strain evidence="2">ATCC 29413 / PCC 7937</strain>
    </source>
</reference>